<accession>A0A9X2MFH7</accession>
<gene>
    <name evidence="1" type="ORF">NSA23_00715</name>
</gene>
<dbReference type="Proteomes" id="UP001142078">
    <property type="component" value="Unassembled WGS sequence"/>
</dbReference>
<keyword evidence="2" id="KW-1185">Reference proteome</keyword>
<dbReference type="EMBL" id="JANJZL010000001">
    <property type="protein sequence ID" value="MCR2042626.1"/>
    <property type="molecule type" value="Genomic_DNA"/>
</dbReference>
<reference evidence="1" key="1">
    <citation type="submission" date="2022-07" db="EMBL/GenBank/DDBJ databases">
        <title>Enhanced cultured diversity of the mouse gut microbiota enables custom-made synthetic communities.</title>
        <authorList>
            <person name="Afrizal A."/>
        </authorList>
    </citation>
    <scope>NUCLEOTIDE SEQUENCE</scope>
    <source>
        <strain evidence="1">DSM 29482</strain>
    </source>
</reference>
<sequence>MNKLEQYILSKYDGDMFWFEEEVKDNWHMNRVRNILDNKEYLAGKHKIKQRVDEVYNGKVFRTRKIALNYAKTLLTFETAFLLKNPVTLISNDLDALEQYKKVYREGKYNQLDYRILSNMVKYGETYEYVYIDENRRIKSIVFDGEDSYPIYDNKGDMISFIHYYIFDGISYYTIYTDTTVEEYNDVGGDLHKTGEYNNLSGLPIVYRIPSEEDELKGNASLNEYIDILDSMEDLLSKYMDSFYKYLNPIPTFKGTKLNTKEGGVDENAVGYALQLAEDANFEFVNSKMDYQSFKILWQNLKQSLMDISMTPAVSMNSQEISNVSETSIRMMYSLAEIKGAMNSLYLKQGFEKRWGIMKKLLNILGYNINEDAYIDCNFNMNIPQNAGEIIENLSKATESGIMSTERAVECNPFTIDVNAELEKLTSKDDIEQ</sequence>
<name>A0A9X2MFH7_9FIRM</name>
<organism evidence="1 2">
    <name type="scientific">Anaerosalibacter massiliensis</name>
    <dbReference type="NCBI Taxonomy" id="1347392"/>
    <lineage>
        <taxon>Bacteria</taxon>
        <taxon>Bacillati</taxon>
        <taxon>Bacillota</taxon>
        <taxon>Tissierellia</taxon>
        <taxon>Tissierellales</taxon>
        <taxon>Sporanaerobacteraceae</taxon>
        <taxon>Anaerosalibacter</taxon>
    </lineage>
</organism>
<dbReference type="Pfam" id="PF05133">
    <property type="entry name" value="SPP1_portal"/>
    <property type="match status" value="1"/>
</dbReference>
<protein>
    <submittedName>
        <fullName evidence="1">Phage portal protein</fullName>
    </submittedName>
</protein>
<proteinExistence type="predicted"/>
<dbReference type="RefSeq" id="WP_257490049.1">
    <property type="nucleotide sequence ID" value="NZ_JANJZL010000001.1"/>
</dbReference>
<comment type="caution">
    <text evidence="1">The sequence shown here is derived from an EMBL/GenBank/DDBJ whole genome shotgun (WGS) entry which is preliminary data.</text>
</comment>
<evidence type="ECO:0000313" key="2">
    <source>
        <dbReference type="Proteomes" id="UP001142078"/>
    </source>
</evidence>
<dbReference type="InterPro" id="IPR021145">
    <property type="entry name" value="Portal_protein_SPP1_Gp6-like"/>
</dbReference>
<evidence type="ECO:0000313" key="1">
    <source>
        <dbReference type="EMBL" id="MCR2042626.1"/>
    </source>
</evidence>
<dbReference type="AlphaFoldDB" id="A0A9X2MFH7"/>